<evidence type="ECO:0008006" key="3">
    <source>
        <dbReference type="Google" id="ProtNLM"/>
    </source>
</evidence>
<dbReference type="RefSeq" id="WP_345061157.1">
    <property type="nucleotide sequence ID" value="NZ_BAABEX010000006.1"/>
</dbReference>
<reference evidence="2" key="1">
    <citation type="journal article" date="2019" name="Int. J. Syst. Evol. Microbiol.">
        <title>The Global Catalogue of Microorganisms (GCM) 10K type strain sequencing project: providing services to taxonomists for standard genome sequencing and annotation.</title>
        <authorList>
            <consortium name="The Broad Institute Genomics Platform"/>
            <consortium name="The Broad Institute Genome Sequencing Center for Infectious Disease"/>
            <person name="Wu L."/>
            <person name="Ma J."/>
        </authorList>
    </citation>
    <scope>NUCLEOTIDE SEQUENCE [LARGE SCALE GENOMIC DNA]</scope>
    <source>
        <strain evidence="2">JCM 31890</strain>
    </source>
</reference>
<gene>
    <name evidence="1" type="ORF">GCM10023090_06730</name>
</gene>
<evidence type="ECO:0000313" key="1">
    <source>
        <dbReference type="EMBL" id="GAA4419878.1"/>
    </source>
</evidence>
<keyword evidence="2" id="KW-1185">Reference proteome</keyword>
<accession>A0ABP8L0E5</accession>
<name>A0ABP8L0E5_9BURK</name>
<evidence type="ECO:0000313" key="2">
    <source>
        <dbReference type="Proteomes" id="UP001501788"/>
    </source>
</evidence>
<comment type="caution">
    <text evidence="1">The sequence shown here is derived from an EMBL/GenBank/DDBJ whole genome shotgun (WGS) entry which is preliminary data.</text>
</comment>
<dbReference type="Proteomes" id="UP001501788">
    <property type="component" value="Unassembled WGS sequence"/>
</dbReference>
<dbReference type="EMBL" id="BAABEX010000006">
    <property type="protein sequence ID" value="GAA4419878.1"/>
    <property type="molecule type" value="Genomic_DNA"/>
</dbReference>
<protein>
    <recommendedName>
        <fullName evidence="3">Lon N-terminal domain-containing protein</fullName>
    </recommendedName>
</protein>
<proteinExistence type="predicted"/>
<organism evidence="1 2">
    <name type="scientific">Acidovorax lacteus</name>
    <dbReference type="NCBI Taxonomy" id="1924988"/>
    <lineage>
        <taxon>Bacteria</taxon>
        <taxon>Pseudomonadati</taxon>
        <taxon>Pseudomonadota</taxon>
        <taxon>Betaproteobacteria</taxon>
        <taxon>Burkholderiales</taxon>
        <taxon>Comamonadaceae</taxon>
        <taxon>Acidovorax</taxon>
    </lineage>
</organism>
<sequence>MLAIAASKYPAPVLADDGIDFSNSDCIRNLVYLEEHDLLRLFKSELMSGDVVVGSVQATAKGMDFLEEDGGLSAILGVVTVKLHDETIKDLLALKIQESDLPPTEKQRWLDQLRELPAETTKHLVLKLVDLGLEKAPDALSAIGRLLGVAL</sequence>